<dbReference type="GO" id="GO:0006310">
    <property type="term" value="P:DNA recombination"/>
    <property type="evidence" value="ECO:0007669"/>
    <property type="project" value="UniProtKB-KW"/>
</dbReference>
<reference evidence="3" key="1">
    <citation type="journal article" date="2014" name="Front. Microbiol.">
        <title>High frequency of phylogenetically diverse reductive dehalogenase-homologous genes in deep subseafloor sedimentary metagenomes.</title>
        <authorList>
            <person name="Kawai M."/>
            <person name="Futagami T."/>
            <person name="Toyoda A."/>
            <person name="Takaki Y."/>
            <person name="Nishi S."/>
            <person name="Hori S."/>
            <person name="Arai W."/>
            <person name="Tsubouchi T."/>
            <person name="Morono Y."/>
            <person name="Uchiyama I."/>
            <person name="Ito T."/>
            <person name="Fujiyama A."/>
            <person name="Inagaki F."/>
            <person name="Takami H."/>
        </authorList>
    </citation>
    <scope>NUCLEOTIDE SEQUENCE</scope>
    <source>
        <strain evidence="3">Expedition CK06-06</strain>
    </source>
</reference>
<sequence>GIIKNASVHTLQHSFATHLLEHGTDLRCIQELLGHKNLKNNRNIYTCY</sequence>
<dbReference type="GO" id="GO:0003677">
    <property type="term" value="F:DNA binding"/>
    <property type="evidence" value="ECO:0007669"/>
    <property type="project" value="InterPro"/>
</dbReference>
<dbReference type="EMBL" id="BARU01021890">
    <property type="protein sequence ID" value="GAH50493.1"/>
    <property type="molecule type" value="Genomic_DNA"/>
</dbReference>
<dbReference type="InterPro" id="IPR011010">
    <property type="entry name" value="DNA_brk_join_enz"/>
</dbReference>
<dbReference type="SUPFAM" id="SSF56349">
    <property type="entry name" value="DNA breaking-rejoining enzymes"/>
    <property type="match status" value="1"/>
</dbReference>
<protein>
    <recommendedName>
        <fullName evidence="2">Tyr recombinase domain-containing protein</fullName>
    </recommendedName>
</protein>
<comment type="caution">
    <text evidence="3">The sequence shown here is derived from an EMBL/GenBank/DDBJ whole genome shotgun (WGS) entry which is preliminary data.</text>
</comment>
<name>X1HYY7_9ZZZZ</name>
<feature type="domain" description="Tyr recombinase" evidence="2">
    <location>
        <begin position="1"/>
        <end position="48"/>
    </location>
</feature>
<accession>X1HYY7</accession>
<evidence type="ECO:0000259" key="2">
    <source>
        <dbReference type="PROSITE" id="PS51898"/>
    </source>
</evidence>
<dbReference type="PROSITE" id="PS51898">
    <property type="entry name" value="TYR_RECOMBINASE"/>
    <property type="match status" value="1"/>
</dbReference>
<dbReference type="AlphaFoldDB" id="X1HYY7"/>
<dbReference type="Gene3D" id="1.10.443.10">
    <property type="entry name" value="Intergrase catalytic core"/>
    <property type="match status" value="1"/>
</dbReference>
<evidence type="ECO:0000313" key="3">
    <source>
        <dbReference type="EMBL" id="GAH50493.1"/>
    </source>
</evidence>
<dbReference type="GO" id="GO:0015074">
    <property type="term" value="P:DNA integration"/>
    <property type="evidence" value="ECO:0007669"/>
    <property type="project" value="InterPro"/>
</dbReference>
<feature type="non-terminal residue" evidence="3">
    <location>
        <position position="1"/>
    </location>
</feature>
<dbReference type="Pfam" id="PF00589">
    <property type="entry name" value="Phage_integrase"/>
    <property type="match status" value="1"/>
</dbReference>
<dbReference type="InterPro" id="IPR013762">
    <property type="entry name" value="Integrase-like_cat_sf"/>
</dbReference>
<dbReference type="InterPro" id="IPR002104">
    <property type="entry name" value="Integrase_catalytic"/>
</dbReference>
<organism evidence="3">
    <name type="scientific">marine sediment metagenome</name>
    <dbReference type="NCBI Taxonomy" id="412755"/>
    <lineage>
        <taxon>unclassified sequences</taxon>
        <taxon>metagenomes</taxon>
        <taxon>ecological metagenomes</taxon>
    </lineage>
</organism>
<proteinExistence type="predicted"/>
<evidence type="ECO:0000256" key="1">
    <source>
        <dbReference type="ARBA" id="ARBA00023172"/>
    </source>
</evidence>
<gene>
    <name evidence="3" type="ORF">S03H2_35750</name>
</gene>
<keyword evidence="1" id="KW-0233">DNA recombination</keyword>